<organism evidence="2 3">
    <name type="scientific">Phyllachora maydis</name>
    <dbReference type="NCBI Taxonomy" id="1825666"/>
    <lineage>
        <taxon>Eukaryota</taxon>
        <taxon>Fungi</taxon>
        <taxon>Dikarya</taxon>
        <taxon>Ascomycota</taxon>
        <taxon>Pezizomycotina</taxon>
        <taxon>Sordariomycetes</taxon>
        <taxon>Sordariomycetidae</taxon>
        <taxon>Phyllachorales</taxon>
        <taxon>Phyllachoraceae</taxon>
        <taxon>Phyllachora</taxon>
    </lineage>
</organism>
<dbReference type="SUPFAM" id="SSF48208">
    <property type="entry name" value="Six-hairpin glycosidases"/>
    <property type="match status" value="1"/>
</dbReference>
<gene>
    <name evidence="2" type="ORF">P8C59_008751</name>
</gene>
<dbReference type="GO" id="GO:0005634">
    <property type="term" value="C:nucleus"/>
    <property type="evidence" value="ECO:0007669"/>
    <property type="project" value="TreeGrafter"/>
</dbReference>
<feature type="domain" description="Glycosyl hydrolase family 92" evidence="1">
    <location>
        <begin position="69"/>
        <end position="180"/>
    </location>
</feature>
<protein>
    <recommendedName>
        <fullName evidence="1">Glycosyl hydrolase family 92 domain-containing protein</fullName>
    </recommendedName>
</protein>
<evidence type="ECO:0000259" key="1">
    <source>
        <dbReference type="Pfam" id="PF07971"/>
    </source>
</evidence>
<dbReference type="Proteomes" id="UP001217918">
    <property type="component" value="Unassembled WGS sequence"/>
</dbReference>
<accession>A0AAD9MIS8</accession>
<dbReference type="PANTHER" id="PTHR12143">
    <property type="entry name" value="PEPTIDE N-GLYCANASE PNGASE -RELATED"/>
    <property type="match status" value="1"/>
</dbReference>
<dbReference type="InterPro" id="IPR012939">
    <property type="entry name" value="Glyco_hydro_92"/>
</dbReference>
<dbReference type="AlphaFoldDB" id="A0AAD9MIS8"/>
<dbReference type="EMBL" id="JAQQPM010000008">
    <property type="protein sequence ID" value="KAK2074553.1"/>
    <property type="molecule type" value="Genomic_DNA"/>
</dbReference>
<dbReference type="InterPro" id="IPR008928">
    <property type="entry name" value="6-hairpin_glycosidase_sf"/>
</dbReference>
<reference evidence="2" key="1">
    <citation type="journal article" date="2023" name="Mol. Plant Microbe Interact.">
        <title>Elucidating the Obligate Nature and Biological Capacity of an Invasive Fungal Corn Pathogen.</title>
        <authorList>
            <person name="MacCready J.S."/>
            <person name="Roggenkamp E.M."/>
            <person name="Gdanetz K."/>
            <person name="Chilvers M.I."/>
        </authorList>
    </citation>
    <scope>NUCLEOTIDE SEQUENCE</scope>
    <source>
        <strain evidence="2">PM02</strain>
    </source>
</reference>
<dbReference type="GO" id="GO:0005829">
    <property type="term" value="C:cytosol"/>
    <property type="evidence" value="ECO:0007669"/>
    <property type="project" value="TreeGrafter"/>
</dbReference>
<sequence>MISPQNYTGDNPLWDTGRPYFDSFYCLWDVFRTTQPMLSVLDPAAQSQMLNTLLDMYKHAGWLPDCHMPALSARRIRTYFPSAFNSSLSGLLGNDGGGAMGSFILFALLGLFPVAGQNVYLITPSFFREVNITNPVTGKTATVRNANFDPAAHANIYYVQNATLNGKPYTKSWIGPRVLLGGVHA</sequence>
<dbReference type="PANTHER" id="PTHR12143:SF42">
    <property type="entry name" value="PUTATIVE SUBFAMILY (AFU_ORTHOLOGUE AFUA_6G13760)-RELATED"/>
    <property type="match status" value="1"/>
</dbReference>
<name>A0AAD9MIS8_9PEZI</name>
<dbReference type="Gene3D" id="3.30.2080.10">
    <property type="entry name" value="GH92 mannosidase domain"/>
    <property type="match status" value="1"/>
</dbReference>
<evidence type="ECO:0000313" key="3">
    <source>
        <dbReference type="Proteomes" id="UP001217918"/>
    </source>
</evidence>
<dbReference type="Pfam" id="PF07971">
    <property type="entry name" value="Glyco_hydro_92"/>
    <property type="match status" value="1"/>
</dbReference>
<dbReference type="GO" id="GO:0005975">
    <property type="term" value="P:carbohydrate metabolic process"/>
    <property type="evidence" value="ECO:0007669"/>
    <property type="project" value="InterPro"/>
</dbReference>
<keyword evidence="3" id="KW-1185">Reference proteome</keyword>
<dbReference type="InterPro" id="IPR050883">
    <property type="entry name" value="PNGase"/>
</dbReference>
<dbReference type="GO" id="GO:0006516">
    <property type="term" value="P:glycoprotein catabolic process"/>
    <property type="evidence" value="ECO:0007669"/>
    <property type="project" value="TreeGrafter"/>
</dbReference>
<comment type="caution">
    <text evidence="2">The sequence shown here is derived from an EMBL/GenBank/DDBJ whole genome shotgun (WGS) entry which is preliminary data.</text>
</comment>
<proteinExistence type="predicted"/>
<evidence type="ECO:0000313" key="2">
    <source>
        <dbReference type="EMBL" id="KAK2074553.1"/>
    </source>
</evidence>
<dbReference type="GO" id="GO:0000224">
    <property type="term" value="F:peptide-N4-(N-acetyl-beta-glucosaminyl)asparagine amidase activity"/>
    <property type="evidence" value="ECO:0007669"/>
    <property type="project" value="TreeGrafter"/>
</dbReference>